<feature type="binding site" evidence="9 11">
    <location>
        <position position="217"/>
    </location>
    <ligand>
        <name>substrate</name>
    </ligand>
</feature>
<protein>
    <recommendedName>
        <fullName evidence="9">Orotidine 5'-phosphate decarboxylase</fullName>
        <ecNumber evidence="9">4.1.1.23</ecNumber>
    </recommendedName>
    <alternativeName>
        <fullName evidence="9">OMP decarboxylase</fullName>
        <shortName evidence="9">OMPDCase</shortName>
        <shortName evidence="9">OMPdecase</shortName>
    </alternativeName>
</protein>
<evidence type="ECO:0000256" key="5">
    <source>
        <dbReference type="ARBA" id="ARBA00022975"/>
    </source>
</evidence>
<dbReference type="FunFam" id="3.20.20.70:FF:000015">
    <property type="entry name" value="Orotidine 5'-phosphate decarboxylase"/>
    <property type="match status" value="1"/>
</dbReference>
<feature type="active site" description="For OMPdecase activity" evidence="10">
    <location>
        <position position="66"/>
    </location>
</feature>
<dbReference type="UniPathway" id="UPA00070">
    <property type="reaction ID" value="UER00120"/>
</dbReference>
<keyword evidence="15" id="KW-1185">Reference proteome</keyword>
<keyword evidence="5 9" id="KW-0665">Pyrimidine biosynthesis</keyword>
<dbReference type="CDD" id="cd04725">
    <property type="entry name" value="OMP_decarboxylase_like"/>
    <property type="match status" value="1"/>
</dbReference>
<comment type="subunit">
    <text evidence="3 9">Homodimer.</text>
</comment>
<dbReference type="Pfam" id="PF00215">
    <property type="entry name" value="OMPdecase"/>
    <property type="match status" value="1"/>
</dbReference>
<feature type="binding site" evidence="9 11">
    <location>
        <position position="17"/>
    </location>
    <ligand>
        <name>substrate</name>
    </ligand>
</feature>
<dbReference type="HOGENOM" id="CLU_067069_0_0_6"/>
<feature type="binding site" evidence="9 11">
    <location>
        <position position="39"/>
    </location>
    <ligand>
        <name>substrate</name>
    </ligand>
</feature>
<feature type="binding site" evidence="9 11">
    <location>
        <position position="216"/>
    </location>
    <ligand>
        <name>substrate</name>
    </ligand>
</feature>
<keyword evidence="4 9" id="KW-0210">Decarboxylase</keyword>
<dbReference type="STRING" id="1410383.TGUWTKB_5330"/>
<dbReference type="InterPro" id="IPR001754">
    <property type="entry name" value="OMPdeCOase_dom"/>
</dbReference>
<evidence type="ECO:0000259" key="13">
    <source>
        <dbReference type="SMART" id="SM00934"/>
    </source>
</evidence>
<evidence type="ECO:0000313" key="15">
    <source>
        <dbReference type="Proteomes" id="UP000031627"/>
    </source>
</evidence>
<dbReference type="NCBIfam" id="NF001273">
    <property type="entry name" value="PRK00230.1"/>
    <property type="match status" value="1"/>
</dbReference>
<comment type="function">
    <text evidence="1 9">Catalyzes the decarboxylation of orotidine 5'-monophosphate (OMP) to uridine 5'-monophosphate (UMP).</text>
</comment>
<gene>
    <name evidence="9 14" type="primary">pyrF</name>
    <name evidence="14" type="ORF">TGUWTKB_5330</name>
</gene>
<dbReference type="HAMAP" id="MF_01200_B">
    <property type="entry name" value="OMPdecase_type1_B"/>
    <property type="match status" value="1"/>
</dbReference>
<dbReference type="InterPro" id="IPR013785">
    <property type="entry name" value="Aldolase_TIM"/>
</dbReference>
<feature type="binding site" evidence="9">
    <location>
        <begin position="66"/>
        <end position="75"/>
    </location>
    <ligand>
        <name>substrate</name>
    </ligand>
</feature>
<dbReference type="InterPro" id="IPR018089">
    <property type="entry name" value="OMPdecase_AS"/>
</dbReference>
<dbReference type="Gene3D" id="3.20.20.70">
    <property type="entry name" value="Aldolase class I"/>
    <property type="match status" value="1"/>
</dbReference>
<comment type="similarity">
    <text evidence="8 9">Belongs to the OMP decarboxylase family. Type 1 subfamily.</text>
</comment>
<dbReference type="GO" id="GO:0005829">
    <property type="term" value="C:cytosol"/>
    <property type="evidence" value="ECO:0007669"/>
    <property type="project" value="TreeGrafter"/>
</dbReference>
<feature type="active site" description="Proton donor" evidence="9">
    <location>
        <position position="68"/>
    </location>
</feature>
<dbReference type="KEGG" id="sbw:TGUWTKB_5330"/>
<evidence type="ECO:0000256" key="8">
    <source>
        <dbReference type="ARBA" id="ARBA00061012"/>
    </source>
</evidence>
<dbReference type="GO" id="GO:0006207">
    <property type="term" value="P:'de novo' pyrimidine nucleobase biosynthetic process"/>
    <property type="evidence" value="ECO:0007669"/>
    <property type="project" value="InterPro"/>
</dbReference>
<evidence type="ECO:0000256" key="10">
    <source>
        <dbReference type="PIRSR" id="PIRSR614732-1"/>
    </source>
</evidence>
<dbReference type="PANTHER" id="PTHR32119:SF2">
    <property type="entry name" value="OROTIDINE 5'-PHOSPHATE DECARBOXYLASE"/>
    <property type="match status" value="1"/>
</dbReference>
<dbReference type="InterPro" id="IPR014732">
    <property type="entry name" value="OMPdecase"/>
</dbReference>
<dbReference type="RefSeq" id="WP_041063324.1">
    <property type="nucleotide sequence ID" value="NZ_AP014521.1"/>
</dbReference>
<evidence type="ECO:0000256" key="2">
    <source>
        <dbReference type="ARBA" id="ARBA00004861"/>
    </source>
</evidence>
<evidence type="ECO:0000256" key="9">
    <source>
        <dbReference type="HAMAP-Rule" id="MF_01200"/>
    </source>
</evidence>
<evidence type="ECO:0000256" key="4">
    <source>
        <dbReference type="ARBA" id="ARBA00022793"/>
    </source>
</evidence>
<reference evidence="15" key="1">
    <citation type="submission" date="2013-11" db="EMBL/GenBank/DDBJ databases">
        <title>Symbiont-containing voluminous jelly as an extraordinary maternal gift for overwintering insect nymphs.</title>
        <authorList>
            <person name="Kaiwa N."/>
            <person name="Hosokawa T."/>
            <person name="Nikoh N."/>
            <person name="Meng X.Y."/>
            <person name="Tanahashi M."/>
            <person name="Moriyama M."/>
            <person name="Maeda T."/>
            <person name="Yamaguchi K."/>
            <person name="Shigenobu S."/>
            <person name="Ito M."/>
            <person name="Fukatsu T."/>
        </authorList>
    </citation>
    <scope>NUCLEOTIDE SEQUENCE [LARGE SCALE GENOMIC DNA]</scope>
    <source>
        <strain evidence="15">UwTKB</strain>
    </source>
</reference>
<dbReference type="EC" id="4.1.1.23" evidence="9"/>
<accession>A0A090AM75</accession>
<feature type="binding site" evidence="9 11">
    <location>
        <position position="126"/>
    </location>
    <ligand>
        <name>substrate</name>
    </ligand>
</feature>
<feature type="domain" description="Orotidine 5'-phosphate decarboxylase" evidence="13">
    <location>
        <begin position="11"/>
        <end position="232"/>
    </location>
</feature>
<evidence type="ECO:0000256" key="6">
    <source>
        <dbReference type="ARBA" id="ARBA00023239"/>
    </source>
</evidence>
<comment type="caution">
    <text evidence="9">Lacks conserved residue(s) required for the propagation of feature annotation.</text>
</comment>
<dbReference type="SMART" id="SM00934">
    <property type="entry name" value="OMPdecase"/>
    <property type="match status" value="1"/>
</dbReference>
<dbReference type="GO" id="GO:0044205">
    <property type="term" value="P:'de novo' UMP biosynthetic process"/>
    <property type="evidence" value="ECO:0007669"/>
    <property type="project" value="UniProtKB-UniRule"/>
</dbReference>
<evidence type="ECO:0000256" key="1">
    <source>
        <dbReference type="ARBA" id="ARBA00002356"/>
    </source>
</evidence>
<feature type="binding site" evidence="9 11">
    <location>
        <position position="187"/>
    </location>
    <ligand>
        <name>substrate</name>
    </ligand>
</feature>
<name>A0A090AM75_9ENTR</name>
<sequence length="242" mass="26836">MFTTTINNSSPILIALDYSNLNEMLDFVDKIDPQYCRLKIGKEVFTRFGPSLIKNLQKKGFQIFLDLKFHDIPNTVARAVTAAAELGIWMVNIHAIGGINMMISASKAIMKFGKDAPLLTAVTILTSISQNDLKFIGIQLSLDQYVKKLAVLAQECGLNGIICSANQVKSLKKDLGKNFKIVVPGIRLSGDQKNDHCYVTTPLEAKNIGVDYMVIGRSITNSKNPFDVLQKILFELNIIKEL</sequence>
<comment type="pathway">
    <text evidence="2 9 12">Pyrimidine metabolism; UMP biosynthesis via de novo pathway; UMP from orotate: step 2/2.</text>
</comment>
<dbReference type="PANTHER" id="PTHR32119">
    <property type="entry name" value="OROTIDINE 5'-PHOSPHATE DECARBOXYLASE"/>
    <property type="match status" value="1"/>
</dbReference>
<dbReference type="GO" id="GO:0004590">
    <property type="term" value="F:orotidine-5'-phosphate decarboxylase activity"/>
    <property type="evidence" value="ECO:0007669"/>
    <property type="project" value="UniProtKB-UniRule"/>
</dbReference>
<dbReference type="NCBIfam" id="TIGR01740">
    <property type="entry name" value="pyrF"/>
    <property type="match status" value="1"/>
</dbReference>
<reference evidence="14 15" key="2">
    <citation type="journal article" date="2014" name="Curr. Biol.">
        <title>Symbiont-Supplemented Maternal Investment Underpinning Host's Ecological Adaptation.</title>
        <authorList>
            <person name="Kaiwa N."/>
            <person name="Hosokawa T."/>
            <person name="Nikoh N."/>
            <person name="Tanahashi M."/>
            <person name="Moriyama M."/>
            <person name="Meng X.Y."/>
            <person name="Maeda T."/>
            <person name="Yamaguchi K."/>
            <person name="Shigenobu S."/>
            <person name="Ito M."/>
            <person name="Fukatsu T."/>
        </authorList>
    </citation>
    <scope>NUCLEOTIDE SEQUENCE [LARGE SCALE GENOMIC DNA]</scope>
    <source>
        <strain evidence="14 15">UwTKB</strain>
    </source>
</reference>
<dbReference type="InterPro" id="IPR011060">
    <property type="entry name" value="RibuloseP-bd_barrel"/>
</dbReference>
<keyword evidence="6 9" id="KW-0456">Lyase</keyword>
<proteinExistence type="inferred from homology"/>
<evidence type="ECO:0000256" key="12">
    <source>
        <dbReference type="RuleBase" id="RU000512"/>
    </source>
</evidence>
<comment type="catalytic activity">
    <reaction evidence="7 9 12">
        <text>orotidine 5'-phosphate + H(+) = UMP + CO2</text>
        <dbReference type="Rhea" id="RHEA:11596"/>
        <dbReference type="ChEBI" id="CHEBI:15378"/>
        <dbReference type="ChEBI" id="CHEBI:16526"/>
        <dbReference type="ChEBI" id="CHEBI:57538"/>
        <dbReference type="ChEBI" id="CHEBI:57865"/>
        <dbReference type="EC" id="4.1.1.23"/>
    </reaction>
</comment>
<dbReference type="OrthoDB" id="9806203at2"/>
<evidence type="ECO:0000313" key="14">
    <source>
        <dbReference type="EMBL" id="BAP58759.1"/>
    </source>
</evidence>
<dbReference type="InterPro" id="IPR047596">
    <property type="entry name" value="OMPdecase_bac"/>
</dbReference>
<dbReference type="EMBL" id="AP014521">
    <property type="protein sequence ID" value="BAP58759.1"/>
    <property type="molecule type" value="Genomic_DNA"/>
</dbReference>
<dbReference type="SUPFAM" id="SSF51366">
    <property type="entry name" value="Ribulose-phoshate binding barrel"/>
    <property type="match status" value="1"/>
</dbReference>
<dbReference type="Proteomes" id="UP000031627">
    <property type="component" value="Chromosome"/>
</dbReference>
<feature type="active site" description="For OMPdecase activity" evidence="10">
    <location>
        <position position="68"/>
    </location>
</feature>
<evidence type="ECO:0000256" key="11">
    <source>
        <dbReference type="PIRSR" id="PIRSR614732-2"/>
    </source>
</evidence>
<dbReference type="PROSITE" id="PS00156">
    <property type="entry name" value="OMPDECASE"/>
    <property type="match status" value="1"/>
</dbReference>
<organism evidence="14 15">
    <name type="scientific">Candidatus Tachikawaea gelatinosa</name>
    <dbReference type="NCBI Taxonomy" id="1410383"/>
    <lineage>
        <taxon>Bacteria</taxon>
        <taxon>Pseudomonadati</taxon>
        <taxon>Pseudomonadota</taxon>
        <taxon>Gammaproteobacteria</taxon>
        <taxon>Enterobacterales</taxon>
        <taxon>Enterobacteriaceae</taxon>
        <taxon>Candidatus Tachikawaea</taxon>
    </lineage>
</organism>
<evidence type="ECO:0000256" key="7">
    <source>
        <dbReference type="ARBA" id="ARBA00049157"/>
    </source>
</evidence>
<feature type="active site" description="For OMPdecase activity" evidence="10">
    <location>
        <position position="71"/>
    </location>
</feature>
<dbReference type="AlphaFoldDB" id="A0A090AM75"/>
<evidence type="ECO:0000256" key="3">
    <source>
        <dbReference type="ARBA" id="ARBA00011738"/>
    </source>
</evidence>